<reference evidence="3 4" key="1">
    <citation type="submission" date="2020-10" db="EMBL/GenBank/DDBJ databases">
        <title>Complete genome sequence of a novel Pseudomonas fluorescens strain isolated from the flower of kumarahou (Pomaderris kumeraho).</title>
        <authorList>
            <person name="Summers M.C."/>
            <person name="Nowak V."/>
            <person name="Fairhurst M.J."/>
            <person name="Owen J.G."/>
            <person name="Gerth M.L."/>
            <person name="Patrick W.M."/>
        </authorList>
    </citation>
    <scope>NUCLEOTIDE SEQUENCE [LARGE SCALE GENOMIC DNA]</scope>
    <source>
        <strain evidence="3 4">KF1</strain>
    </source>
</reference>
<dbReference type="GO" id="GO:0005829">
    <property type="term" value="C:cytosol"/>
    <property type="evidence" value="ECO:0007669"/>
    <property type="project" value="TreeGrafter"/>
</dbReference>
<dbReference type="AlphaFoldDB" id="A0A1B3DB39"/>
<organism evidence="3 4">
    <name type="scientific">Pseudomonas fluorescens</name>
    <dbReference type="NCBI Taxonomy" id="294"/>
    <lineage>
        <taxon>Bacteria</taxon>
        <taxon>Pseudomonadati</taxon>
        <taxon>Pseudomonadota</taxon>
        <taxon>Gammaproteobacteria</taxon>
        <taxon>Pseudomonadales</taxon>
        <taxon>Pseudomonadaceae</taxon>
        <taxon>Pseudomonas</taxon>
    </lineage>
</organism>
<evidence type="ECO:0000313" key="4">
    <source>
        <dbReference type="Proteomes" id="UP000593833"/>
    </source>
</evidence>
<keyword evidence="2 3" id="KW-0808">Transferase</keyword>
<accession>A0A1B3DB39</accession>
<dbReference type="InterPro" id="IPR051159">
    <property type="entry name" value="Hexapeptide_acetyltransf"/>
</dbReference>
<dbReference type="RefSeq" id="WP_069076446.1">
    <property type="nucleotide sequence ID" value="NZ_CP015637.1"/>
</dbReference>
<dbReference type="Gene3D" id="2.160.10.10">
    <property type="entry name" value="Hexapeptide repeat proteins"/>
    <property type="match status" value="1"/>
</dbReference>
<dbReference type="EMBL" id="CP063233">
    <property type="protein sequence ID" value="QOU07702.1"/>
    <property type="molecule type" value="Genomic_DNA"/>
</dbReference>
<dbReference type="PANTHER" id="PTHR23416:SF23">
    <property type="entry name" value="ACETYLTRANSFERASE C18B11.09C-RELATED"/>
    <property type="match status" value="1"/>
</dbReference>
<dbReference type="CDD" id="cd05825">
    <property type="entry name" value="LbH_wcaF_like"/>
    <property type="match status" value="1"/>
</dbReference>
<sequence>MSGFERLKYVDTLPRSSKARRLLWGVVYQLLFRPTPRWMLHGWRRVLLRCFGAKVGVGCRIAPTCSIWAPWNLEIGDFTAIADGVDVYAMARITIGSKVAISQRSFLCAGTHDTRSLLRPLVTREIVIKDHVWVAAESFIHPGCVVGEGCVVGARSVVTSDLPAWMICVGAPCRPIKPRDIAQ</sequence>
<name>A0A1B3DB39_PSEFL</name>
<gene>
    <name evidence="3" type="ORF">IM720_13550</name>
</gene>
<evidence type="ECO:0000313" key="3">
    <source>
        <dbReference type="EMBL" id="QOU07702.1"/>
    </source>
</evidence>
<dbReference type="InterPro" id="IPR011004">
    <property type="entry name" value="Trimer_LpxA-like_sf"/>
</dbReference>
<protein>
    <submittedName>
        <fullName evidence="3">Putative colanic acid biosynthesis acetyltransferase</fullName>
    </submittedName>
</protein>
<proteinExistence type="inferred from homology"/>
<dbReference type="InterPro" id="IPR001451">
    <property type="entry name" value="Hexapep"/>
</dbReference>
<dbReference type="PANTHER" id="PTHR23416">
    <property type="entry name" value="SIALIC ACID SYNTHASE-RELATED"/>
    <property type="match status" value="1"/>
</dbReference>
<evidence type="ECO:0000256" key="1">
    <source>
        <dbReference type="ARBA" id="ARBA00007274"/>
    </source>
</evidence>
<evidence type="ECO:0000256" key="2">
    <source>
        <dbReference type="ARBA" id="ARBA00022679"/>
    </source>
</evidence>
<comment type="similarity">
    <text evidence="1">Belongs to the transferase hexapeptide repeat family.</text>
</comment>
<dbReference type="OrthoDB" id="9815592at2"/>
<dbReference type="Proteomes" id="UP000593833">
    <property type="component" value="Chromosome"/>
</dbReference>
<dbReference type="Pfam" id="PF00132">
    <property type="entry name" value="Hexapep"/>
    <property type="match status" value="1"/>
</dbReference>
<dbReference type="SUPFAM" id="SSF51161">
    <property type="entry name" value="Trimeric LpxA-like enzymes"/>
    <property type="match status" value="1"/>
</dbReference>
<dbReference type="GO" id="GO:0008374">
    <property type="term" value="F:O-acyltransferase activity"/>
    <property type="evidence" value="ECO:0007669"/>
    <property type="project" value="TreeGrafter"/>
</dbReference>